<dbReference type="EMBL" id="UOFQ01000031">
    <property type="protein sequence ID" value="VAW85885.1"/>
    <property type="molecule type" value="Genomic_DNA"/>
</dbReference>
<evidence type="ECO:0000256" key="4">
    <source>
        <dbReference type="ARBA" id="ARBA00022679"/>
    </source>
</evidence>
<accession>A0A3B0YXU4</accession>
<dbReference type="GO" id="GO:0005886">
    <property type="term" value="C:plasma membrane"/>
    <property type="evidence" value="ECO:0007669"/>
    <property type="project" value="UniProtKB-SubCell"/>
</dbReference>
<protein>
    <submittedName>
        <fullName evidence="10">Lipid A biosynthesis lauroyl acyltransferase</fullName>
        <ecNumber evidence="10">2.3.1.-</ecNumber>
    </submittedName>
</protein>
<dbReference type="GO" id="GO:0009245">
    <property type="term" value="P:lipid A biosynthetic process"/>
    <property type="evidence" value="ECO:0007669"/>
    <property type="project" value="InterPro"/>
</dbReference>
<feature type="non-terminal residue" evidence="10">
    <location>
        <position position="1"/>
    </location>
</feature>
<evidence type="ECO:0000313" key="10">
    <source>
        <dbReference type="EMBL" id="VAW85885.1"/>
    </source>
</evidence>
<evidence type="ECO:0000256" key="1">
    <source>
        <dbReference type="ARBA" id="ARBA00004533"/>
    </source>
</evidence>
<keyword evidence="8" id="KW-0472">Membrane</keyword>
<dbReference type="PANTHER" id="PTHR30606">
    <property type="entry name" value="LIPID A BIOSYNTHESIS LAUROYL ACYLTRANSFERASE"/>
    <property type="match status" value="1"/>
</dbReference>
<keyword evidence="5" id="KW-0812">Transmembrane</keyword>
<sequence>SQFADFQLKRFLTPRFWPTWLGLGAMWLAAQLPYSIQLWLGRQIGTLAFHLLKKKRHVAQVNVRLCFPELSADEQAQLVKETFHSIGGGIIDAGFSWWGSDSRLHALTHVEGIEHVTKAFAEGKGILLLGAHYTSLLMCGRLMAFEVPFNAVAKRAHNPLFDSVLNHYRRKHFAGLINHTNMRGMLKALKKNQACWYAPDQDLGYESTVFAPFMGMPAATLTATARIARATHCAIIPIDFERLPGTQGYRGRFRAPLENFPTGDEVADAGTINAVIEEQVRRIPNQYLWIHRRFKSQPDRISPYE</sequence>
<evidence type="ECO:0000256" key="6">
    <source>
        <dbReference type="ARBA" id="ARBA00022985"/>
    </source>
</evidence>
<dbReference type="HAMAP" id="MF_01942">
    <property type="entry name" value="Lipid_A_LpxL_LpxP"/>
    <property type="match status" value="1"/>
</dbReference>
<evidence type="ECO:0000256" key="2">
    <source>
        <dbReference type="ARBA" id="ARBA00022475"/>
    </source>
</evidence>
<reference evidence="10" key="1">
    <citation type="submission" date="2018-06" db="EMBL/GenBank/DDBJ databases">
        <authorList>
            <person name="Zhirakovskaya E."/>
        </authorList>
    </citation>
    <scope>NUCLEOTIDE SEQUENCE</scope>
</reference>
<keyword evidence="3" id="KW-0997">Cell inner membrane</keyword>
<gene>
    <name evidence="10" type="ORF">MNBD_GAMMA17-1485</name>
</gene>
<keyword evidence="7" id="KW-1133">Transmembrane helix</keyword>
<keyword evidence="6" id="KW-0448">Lipopolysaccharide biosynthesis</keyword>
<evidence type="ECO:0000256" key="9">
    <source>
        <dbReference type="ARBA" id="ARBA00023315"/>
    </source>
</evidence>
<proteinExistence type="inferred from homology"/>
<name>A0A3B0YXU4_9ZZZZ</name>
<evidence type="ECO:0000256" key="5">
    <source>
        <dbReference type="ARBA" id="ARBA00022692"/>
    </source>
</evidence>
<dbReference type="Pfam" id="PF03279">
    <property type="entry name" value="Lip_A_acyltrans"/>
    <property type="match status" value="1"/>
</dbReference>
<dbReference type="EC" id="2.3.1.-" evidence="10"/>
<organism evidence="10">
    <name type="scientific">hydrothermal vent metagenome</name>
    <dbReference type="NCBI Taxonomy" id="652676"/>
    <lineage>
        <taxon>unclassified sequences</taxon>
        <taxon>metagenomes</taxon>
        <taxon>ecological metagenomes</taxon>
    </lineage>
</organism>
<dbReference type="InterPro" id="IPR004960">
    <property type="entry name" value="LipA_acyltrans"/>
</dbReference>
<comment type="subcellular location">
    <subcellularLocation>
        <location evidence="1">Cell inner membrane</location>
    </subcellularLocation>
</comment>
<evidence type="ECO:0000256" key="8">
    <source>
        <dbReference type="ARBA" id="ARBA00023136"/>
    </source>
</evidence>
<evidence type="ECO:0000256" key="3">
    <source>
        <dbReference type="ARBA" id="ARBA00022519"/>
    </source>
</evidence>
<keyword evidence="9 10" id="KW-0012">Acyltransferase</keyword>
<dbReference type="NCBIfam" id="TIGR02207">
    <property type="entry name" value="lipid_A_htrB"/>
    <property type="match status" value="1"/>
</dbReference>
<keyword evidence="2" id="KW-1003">Cell membrane</keyword>
<dbReference type="CDD" id="cd07984">
    <property type="entry name" value="LPLAT_LABLAT-like"/>
    <property type="match status" value="1"/>
</dbReference>
<keyword evidence="4 10" id="KW-0808">Transferase</keyword>
<dbReference type="PIRSF" id="PIRSF026649">
    <property type="entry name" value="MsbB"/>
    <property type="match status" value="1"/>
</dbReference>
<dbReference type="GO" id="GO:0016746">
    <property type="term" value="F:acyltransferase activity"/>
    <property type="evidence" value="ECO:0007669"/>
    <property type="project" value="UniProtKB-KW"/>
</dbReference>
<dbReference type="InterPro" id="IPR011920">
    <property type="entry name" value="Lipid_A_LpxL_LpxP"/>
</dbReference>
<dbReference type="AlphaFoldDB" id="A0A3B0YXU4"/>
<evidence type="ECO:0000256" key="7">
    <source>
        <dbReference type="ARBA" id="ARBA00022989"/>
    </source>
</evidence>
<dbReference type="PANTHER" id="PTHR30606:SF9">
    <property type="entry name" value="LIPID A BIOSYNTHESIS LAUROYLTRANSFERASE"/>
    <property type="match status" value="1"/>
</dbReference>
<dbReference type="GO" id="GO:0009103">
    <property type="term" value="P:lipopolysaccharide biosynthetic process"/>
    <property type="evidence" value="ECO:0007669"/>
    <property type="project" value="UniProtKB-KW"/>
</dbReference>